<accession>A0ABY2BFA4</accession>
<dbReference type="Proteomes" id="UP000295818">
    <property type="component" value="Unassembled WGS sequence"/>
</dbReference>
<keyword evidence="1" id="KW-1133">Transmembrane helix</keyword>
<sequence>MRAETSATSAVVTLSVAVAAVGHVLVSDGSIPLAVVPRLLALAAACWLLGEYLAGRRWLSIAVLAGIQLIVHVTLAAAHPAAAPAAMPTGHSHTHDMPGMAMPMPMPMPEATSPPAMHDGFTGALTMTAAHLLVLLAGVVLIGRAHQWASRVLRVLARLVPQLPAAVVLVVPTLARGLTGVPDVPQLGQRWLTSNVSRRGPPAMALLTASP</sequence>
<comment type="caution">
    <text evidence="2">The sequence shown here is derived from an EMBL/GenBank/DDBJ whole genome shotgun (WGS) entry which is preliminary data.</text>
</comment>
<evidence type="ECO:0000313" key="3">
    <source>
        <dbReference type="Proteomes" id="UP000295818"/>
    </source>
</evidence>
<feature type="transmembrane region" description="Helical" evidence="1">
    <location>
        <begin position="121"/>
        <end position="143"/>
    </location>
</feature>
<dbReference type="RefSeq" id="WP_132192837.1">
    <property type="nucleotide sequence ID" value="NZ_SLWM01000016.1"/>
</dbReference>
<evidence type="ECO:0008006" key="4">
    <source>
        <dbReference type="Google" id="ProtNLM"/>
    </source>
</evidence>
<feature type="transmembrane region" description="Helical" evidence="1">
    <location>
        <begin position="61"/>
        <end position="82"/>
    </location>
</feature>
<keyword evidence="1" id="KW-0812">Transmembrane</keyword>
<dbReference type="EMBL" id="SLWM01000016">
    <property type="protein sequence ID" value="TCO16697.1"/>
    <property type="molecule type" value="Genomic_DNA"/>
</dbReference>
<protein>
    <recommendedName>
        <fullName evidence="4">Integral membrane protein</fullName>
    </recommendedName>
</protein>
<name>A0ABY2BFA4_9ACTN</name>
<reference evidence="2 3" key="1">
    <citation type="journal article" date="2015" name="Stand. Genomic Sci.">
        <title>Genomic Encyclopedia of Bacterial and Archaeal Type Strains, Phase III: the genomes of soil and plant-associated and newly described type strains.</title>
        <authorList>
            <person name="Whitman W.B."/>
            <person name="Woyke T."/>
            <person name="Klenk H.P."/>
            <person name="Zhou Y."/>
            <person name="Lilburn T.G."/>
            <person name="Beck B.J."/>
            <person name="De Vos P."/>
            <person name="Vandamme P."/>
            <person name="Eisen J.A."/>
            <person name="Garrity G."/>
            <person name="Hugenholtz P."/>
            <person name="Kyrpides N.C."/>
        </authorList>
    </citation>
    <scope>NUCLEOTIDE SEQUENCE [LARGE SCALE GENOMIC DNA]</scope>
    <source>
        <strain evidence="2 3">VKM Ac-2538</strain>
    </source>
</reference>
<proteinExistence type="predicted"/>
<evidence type="ECO:0000313" key="2">
    <source>
        <dbReference type="EMBL" id="TCO16697.1"/>
    </source>
</evidence>
<feature type="transmembrane region" description="Helical" evidence="1">
    <location>
        <begin position="29"/>
        <end position="49"/>
    </location>
</feature>
<evidence type="ECO:0000256" key="1">
    <source>
        <dbReference type="SAM" id="Phobius"/>
    </source>
</evidence>
<organism evidence="2 3">
    <name type="scientific">Kribbella orskensis</name>
    <dbReference type="NCBI Taxonomy" id="2512216"/>
    <lineage>
        <taxon>Bacteria</taxon>
        <taxon>Bacillati</taxon>
        <taxon>Actinomycetota</taxon>
        <taxon>Actinomycetes</taxon>
        <taxon>Propionibacteriales</taxon>
        <taxon>Kribbellaceae</taxon>
        <taxon>Kribbella</taxon>
    </lineage>
</organism>
<keyword evidence="3" id="KW-1185">Reference proteome</keyword>
<gene>
    <name evidence="2" type="ORF">EV644_11668</name>
</gene>
<keyword evidence="1" id="KW-0472">Membrane</keyword>